<sequence length="104" mass="11680">MMGLLNVASFVLGLTAWILPAMNLMRYRSNNNKNWITLTMLSLSACAISLCLEMFYTYHLVRIEDWTALMNTAGAVVFAATVLLVVTILLNTITLFVFRDKTAK</sequence>
<keyword evidence="1" id="KW-0472">Membrane</keyword>
<feature type="transmembrane region" description="Helical" evidence="1">
    <location>
        <begin position="76"/>
        <end position="98"/>
    </location>
</feature>
<feature type="transmembrane region" description="Helical" evidence="1">
    <location>
        <begin position="6"/>
        <end position="24"/>
    </location>
</feature>
<keyword evidence="1" id="KW-0812">Transmembrane</keyword>
<organism evidence="2 3">
    <name type="scientific">Oceanobacillus indicireducens</name>
    <dbReference type="NCBI Taxonomy" id="1004261"/>
    <lineage>
        <taxon>Bacteria</taxon>
        <taxon>Bacillati</taxon>
        <taxon>Bacillota</taxon>
        <taxon>Bacilli</taxon>
        <taxon>Bacillales</taxon>
        <taxon>Bacillaceae</taxon>
        <taxon>Oceanobacillus</taxon>
    </lineage>
</organism>
<evidence type="ECO:0000313" key="3">
    <source>
        <dbReference type="Proteomes" id="UP000624041"/>
    </source>
</evidence>
<evidence type="ECO:0000313" key="2">
    <source>
        <dbReference type="EMBL" id="GGN66490.1"/>
    </source>
</evidence>
<name>A0A917Y4G6_9BACI</name>
<reference evidence="2" key="2">
    <citation type="submission" date="2020-09" db="EMBL/GenBank/DDBJ databases">
        <authorList>
            <person name="Sun Q."/>
            <person name="Ohkuma M."/>
        </authorList>
    </citation>
    <scope>NUCLEOTIDE SEQUENCE</scope>
    <source>
        <strain evidence="2">JCM 17251</strain>
    </source>
</reference>
<keyword evidence="1" id="KW-1133">Transmembrane helix</keyword>
<accession>A0A917Y4G6</accession>
<dbReference type="EMBL" id="BMOS01000046">
    <property type="protein sequence ID" value="GGN66490.1"/>
    <property type="molecule type" value="Genomic_DNA"/>
</dbReference>
<keyword evidence="3" id="KW-1185">Reference proteome</keyword>
<comment type="caution">
    <text evidence="2">The sequence shown here is derived from an EMBL/GenBank/DDBJ whole genome shotgun (WGS) entry which is preliminary data.</text>
</comment>
<dbReference type="AlphaFoldDB" id="A0A917Y4G6"/>
<reference evidence="2" key="1">
    <citation type="journal article" date="2014" name="Int. J. Syst. Evol. Microbiol.">
        <title>Complete genome sequence of Corynebacterium casei LMG S-19264T (=DSM 44701T), isolated from a smear-ripened cheese.</title>
        <authorList>
            <consortium name="US DOE Joint Genome Institute (JGI-PGF)"/>
            <person name="Walter F."/>
            <person name="Albersmeier A."/>
            <person name="Kalinowski J."/>
            <person name="Ruckert C."/>
        </authorList>
    </citation>
    <scope>NUCLEOTIDE SEQUENCE</scope>
    <source>
        <strain evidence="2">JCM 17251</strain>
    </source>
</reference>
<gene>
    <name evidence="2" type="ORF">GCM10007971_36560</name>
</gene>
<dbReference type="Proteomes" id="UP000624041">
    <property type="component" value="Unassembled WGS sequence"/>
</dbReference>
<dbReference type="RefSeq" id="WP_188859479.1">
    <property type="nucleotide sequence ID" value="NZ_BMOS01000046.1"/>
</dbReference>
<feature type="transmembrane region" description="Helical" evidence="1">
    <location>
        <begin position="36"/>
        <end position="56"/>
    </location>
</feature>
<proteinExistence type="predicted"/>
<evidence type="ECO:0008006" key="4">
    <source>
        <dbReference type="Google" id="ProtNLM"/>
    </source>
</evidence>
<protein>
    <recommendedName>
        <fullName evidence="4">Cytochrome c oxidase subunit 4</fullName>
    </recommendedName>
</protein>
<evidence type="ECO:0000256" key="1">
    <source>
        <dbReference type="SAM" id="Phobius"/>
    </source>
</evidence>